<comment type="caution">
    <text evidence="3">The sequence shown here is derived from an EMBL/GenBank/DDBJ whole genome shotgun (WGS) entry which is preliminary data.</text>
</comment>
<keyword evidence="4" id="KW-1185">Reference proteome</keyword>
<dbReference type="InterPro" id="IPR036179">
    <property type="entry name" value="Ig-like_dom_sf"/>
</dbReference>
<dbReference type="Gene3D" id="2.60.40.10">
    <property type="entry name" value="Immunoglobulins"/>
    <property type="match status" value="1"/>
</dbReference>
<name>A0AAD4RAG3_9BILA</name>
<dbReference type="InterPro" id="IPR058814">
    <property type="entry name" value="ZIG1/7_N"/>
</dbReference>
<keyword evidence="1" id="KW-1133">Transmembrane helix</keyword>
<gene>
    <name evidence="3" type="ORF">DdX_04944</name>
</gene>
<organism evidence="3 4">
    <name type="scientific">Ditylenchus destructor</name>
    <dbReference type="NCBI Taxonomy" id="166010"/>
    <lineage>
        <taxon>Eukaryota</taxon>
        <taxon>Metazoa</taxon>
        <taxon>Ecdysozoa</taxon>
        <taxon>Nematoda</taxon>
        <taxon>Chromadorea</taxon>
        <taxon>Rhabditida</taxon>
        <taxon>Tylenchina</taxon>
        <taxon>Tylenchomorpha</taxon>
        <taxon>Sphaerularioidea</taxon>
        <taxon>Anguinidae</taxon>
        <taxon>Anguininae</taxon>
        <taxon>Ditylenchus</taxon>
    </lineage>
</organism>
<dbReference type="AlphaFoldDB" id="A0AAD4RAG3"/>
<keyword evidence="1" id="KW-0472">Membrane</keyword>
<dbReference type="InterPro" id="IPR013783">
    <property type="entry name" value="Ig-like_fold"/>
</dbReference>
<evidence type="ECO:0000259" key="2">
    <source>
        <dbReference type="PROSITE" id="PS50835"/>
    </source>
</evidence>
<dbReference type="Pfam" id="PF07679">
    <property type="entry name" value="I-set"/>
    <property type="match status" value="1"/>
</dbReference>
<evidence type="ECO:0000313" key="3">
    <source>
        <dbReference type="EMBL" id="KAI1720701.1"/>
    </source>
</evidence>
<feature type="domain" description="Ig-like" evidence="2">
    <location>
        <begin position="153"/>
        <end position="250"/>
    </location>
</feature>
<dbReference type="Pfam" id="PF26428">
    <property type="entry name" value="Zwei_Ig_N"/>
    <property type="match status" value="1"/>
</dbReference>
<dbReference type="EMBL" id="JAKKPZ010000005">
    <property type="protein sequence ID" value="KAI1720701.1"/>
    <property type="molecule type" value="Genomic_DNA"/>
</dbReference>
<dbReference type="PROSITE" id="PS50835">
    <property type="entry name" value="IG_LIKE"/>
    <property type="match status" value="1"/>
</dbReference>
<dbReference type="InterPro" id="IPR007110">
    <property type="entry name" value="Ig-like_dom"/>
</dbReference>
<protein>
    <submittedName>
        <fullName evidence="3">Immunoglobulin domain-containing protein</fullName>
    </submittedName>
</protein>
<sequence>MLLRKIHILSILDVLFCYPTLRSILFSFLLFSAISIQQTIQQPFAQGNLAIVFDAKLGRTSDQQPLHANLTELWCQATETGEERLPVKSAKFMQVSNPTGHVRMHKAEVIHNRAHLHFGRTTPSAAGKYKCEIMVDSPSTPYVTGNLFVYMRPIFHVNSSTKLDQVNESAHFHFTSTTKVIRGNTAILVCPAIGYPVPKVEWFKDNEPLWKSDEKYVVMENDLHVREVDDPDTVSTYSCRARNRFPMEVDGPEEEYEAILDHHLKVSSSLAWLTPLIVIVILLILLFITIYTCAWFKRYRYAQYNVAQKEKCLRKAEEQNGDFEDE</sequence>
<evidence type="ECO:0000256" key="1">
    <source>
        <dbReference type="SAM" id="Phobius"/>
    </source>
</evidence>
<dbReference type="SMART" id="SM00408">
    <property type="entry name" value="IGc2"/>
    <property type="match status" value="1"/>
</dbReference>
<dbReference type="InterPro" id="IPR013098">
    <property type="entry name" value="Ig_I-set"/>
</dbReference>
<evidence type="ECO:0000313" key="4">
    <source>
        <dbReference type="Proteomes" id="UP001201812"/>
    </source>
</evidence>
<dbReference type="SUPFAM" id="SSF48726">
    <property type="entry name" value="Immunoglobulin"/>
    <property type="match status" value="1"/>
</dbReference>
<keyword evidence="1" id="KW-0812">Transmembrane</keyword>
<reference evidence="3" key="1">
    <citation type="submission" date="2022-01" db="EMBL/GenBank/DDBJ databases">
        <title>Genome Sequence Resource for Two Populations of Ditylenchus destructor, the Migratory Endoparasitic Phytonematode.</title>
        <authorList>
            <person name="Zhang H."/>
            <person name="Lin R."/>
            <person name="Xie B."/>
        </authorList>
    </citation>
    <scope>NUCLEOTIDE SEQUENCE</scope>
    <source>
        <strain evidence="3">BazhouSP</strain>
    </source>
</reference>
<dbReference type="Proteomes" id="UP001201812">
    <property type="component" value="Unassembled WGS sequence"/>
</dbReference>
<feature type="transmembrane region" description="Helical" evidence="1">
    <location>
        <begin position="270"/>
        <end position="296"/>
    </location>
</feature>
<accession>A0AAD4RAG3</accession>
<proteinExistence type="predicted"/>
<dbReference type="InterPro" id="IPR003598">
    <property type="entry name" value="Ig_sub2"/>
</dbReference>